<dbReference type="OrthoDB" id="369216at2"/>
<name>A0A2S6N1J2_RHOGL</name>
<dbReference type="InterPro" id="IPR014982">
    <property type="entry name" value="GSCFA"/>
</dbReference>
<evidence type="ECO:0000259" key="1">
    <source>
        <dbReference type="Pfam" id="PF08885"/>
    </source>
</evidence>
<reference evidence="2 3" key="1">
    <citation type="journal article" date="2018" name="Arch. Microbiol.">
        <title>New insights into the metabolic potential of the phototrophic purple bacterium Rhodopila globiformis DSM 161(T) from its draft genome sequence and evidence for a vanadium-dependent nitrogenase.</title>
        <authorList>
            <person name="Imhoff J.F."/>
            <person name="Rahn T."/>
            <person name="Kunzel S."/>
            <person name="Neulinger S.C."/>
        </authorList>
    </citation>
    <scope>NUCLEOTIDE SEQUENCE [LARGE SCALE GENOMIC DNA]</scope>
    <source>
        <strain evidence="2 3">DSM 161</strain>
    </source>
</reference>
<dbReference type="RefSeq" id="WP_104521419.1">
    <property type="nucleotide sequence ID" value="NZ_NHRY01000243.1"/>
</dbReference>
<evidence type="ECO:0000313" key="3">
    <source>
        <dbReference type="Proteomes" id="UP000239724"/>
    </source>
</evidence>
<keyword evidence="3" id="KW-1185">Reference proteome</keyword>
<dbReference type="EMBL" id="NHRY01000243">
    <property type="protein sequence ID" value="PPQ28469.1"/>
    <property type="molecule type" value="Genomic_DNA"/>
</dbReference>
<evidence type="ECO:0000313" key="2">
    <source>
        <dbReference type="EMBL" id="PPQ28469.1"/>
    </source>
</evidence>
<organism evidence="2 3">
    <name type="scientific">Rhodopila globiformis</name>
    <name type="common">Rhodopseudomonas globiformis</name>
    <dbReference type="NCBI Taxonomy" id="1071"/>
    <lineage>
        <taxon>Bacteria</taxon>
        <taxon>Pseudomonadati</taxon>
        <taxon>Pseudomonadota</taxon>
        <taxon>Alphaproteobacteria</taxon>
        <taxon>Acetobacterales</taxon>
        <taxon>Acetobacteraceae</taxon>
        <taxon>Rhodopila</taxon>
    </lineage>
</organism>
<comment type="caution">
    <text evidence="2">The sequence shown here is derived from an EMBL/GenBank/DDBJ whole genome shotgun (WGS) entry which is preliminary data.</text>
</comment>
<protein>
    <submittedName>
        <fullName evidence="2">GSCFA domain-containing protein</fullName>
    </submittedName>
</protein>
<proteinExistence type="predicted"/>
<accession>A0A2S6N1J2</accession>
<gene>
    <name evidence="2" type="ORF">CCS01_24350</name>
</gene>
<dbReference type="Proteomes" id="UP000239724">
    <property type="component" value="Unassembled WGS sequence"/>
</dbReference>
<sequence>MSDHPYRNLPAASFWKRSVAEVPADKVDPVVRGKFHINQMDRVATAGSCFAQHIARHLAMSGFNYFVSERENPVIPGNLAAEYGYGLFTARYGNIYTSRQLLQLLKRAYGLFQPVEDVWHKKNGSLVDPYRPQIQPDGFASLAEYLADRQQHFAAVRRAIEELDVFVFTLGLTETWASEEDGSVYPVCPGVAGGTFDERRHRFVNLTVAEVCADLREAIEFIRVRNPASRFILTVSPVPLVATAADRSVIVSTTYSKSVLRVAAQEIADKDENIAYFPSYEIITGQHARGKYFAADLRSVTEEGVSRVMELFMQHYAQAVPEAPPVRKDSQAMSSEQEIAIGEAIAVMCDEEALDR</sequence>
<dbReference type="AlphaFoldDB" id="A0A2S6N1J2"/>
<dbReference type="Pfam" id="PF08885">
    <property type="entry name" value="GSCFA"/>
    <property type="match status" value="1"/>
</dbReference>
<feature type="domain" description="GSCFA" evidence="1">
    <location>
        <begin position="42"/>
        <end position="312"/>
    </location>
</feature>